<dbReference type="Gene3D" id="1.10.1520.10">
    <property type="entry name" value="Ribonuclease III domain"/>
    <property type="match status" value="1"/>
</dbReference>
<dbReference type="Proteomes" id="UP001055712">
    <property type="component" value="Unassembled WGS sequence"/>
</dbReference>
<feature type="chain" id="PRO_5039418074" description="RNase III domain-containing protein" evidence="2">
    <location>
        <begin position="25"/>
        <end position="164"/>
    </location>
</feature>
<reference evidence="4" key="1">
    <citation type="journal article" date="2019" name="Plant J.">
        <title>Chlorella vulgaris genome assembly and annotation reveals the molecular basis for metabolic acclimation to high light conditions.</title>
        <authorList>
            <person name="Cecchin M."/>
            <person name="Marcolungo L."/>
            <person name="Rossato M."/>
            <person name="Girolomoni L."/>
            <person name="Cosentino E."/>
            <person name="Cuine S."/>
            <person name="Li-Beisson Y."/>
            <person name="Delledonne M."/>
            <person name="Ballottari M."/>
        </authorList>
    </citation>
    <scope>NUCLEOTIDE SEQUENCE</scope>
    <source>
        <strain evidence="4">211/11P</strain>
    </source>
</reference>
<feature type="domain" description="RNase III" evidence="3">
    <location>
        <begin position="51"/>
        <end position="164"/>
    </location>
</feature>
<keyword evidence="2" id="KW-0732">Signal</keyword>
<dbReference type="InterPro" id="IPR000999">
    <property type="entry name" value="RNase_III_dom"/>
</dbReference>
<dbReference type="AlphaFoldDB" id="A0A9D4TXP6"/>
<feature type="signal peptide" evidence="2">
    <location>
        <begin position="1"/>
        <end position="24"/>
    </location>
</feature>
<gene>
    <name evidence="4" type="ORF">D9Q98_005894</name>
</gene>
<dbReference type="SMART" id="SM00535">
    <property type="entry name" value="RIBOc"/>
    <property type="match status" value="1"/>
</dbReference>
<dbReference type="OrthoDB" id="416741at2759"/>
<dbReference type="PROSITE" id="PS50142">
    <property type="entry name" value="RNASE_3_2"/>
    <property type="match status" value="1"/>
</dbReference>
<protein>
    <recommendedName>
        <fullName evidence="3">RNase III domain-containing protein</fullName>
    </recommendedName>
</protein>
<dbReference type="GO" id="GO:0006396">
    <property type="term" value="P:RNA processing"/>
    <property type="evidence" value="ECO:0007669"/>
    <property type="project" value="InterPro"/>
</dbReference>
<dbReference type="CDD" id="cd00593">
    <property type="entry name" value="RIBOc"/>
    <property type="match status" value="1"/>
</dbReference>
<dbReference type="EMBL" id="SIDB01000002">
    <property type="protein sequence ID" value="KAI3436477.1"/>
    <property type="molecule type" value="Genomic_DNA"/>
</dbReference>
<reference evidence="4" key="2">
    <citation type="submission" date="2020-11" db="EMBL/GenBank/DDBJ databases">
        <authorList>
            <person name="Cecchin M."/>
            <person name="Marcolungo L."/>
            <person name="Rossato M."/>
            <person name="Girolomoni L."/>
            <person name="Cosentino E."/>
            <person name="Cuine S."/>
            <person name="Li-Beisson Y."/>
            <person name="Delledonne M."/>
            <person name="Ballottari M."/>
        </authorList>
    </citation>
    <scope>NUCLEOTIDE SEQUENCE</scope>
    <source>
        <strain evidence="4">211/11P</strain>
        <tissue evidence="4">Whole cell</tissue>
    </source>
</reference>
<dbReference type="GO" id="GO:0004525">
    <property type="term" value="F:ribonuclease III activity"/>
    <property type="evidence" value="ECO:0007669"/>
    <property type="project" value="InterPro"/>
</dbReference>
<sequence length="164" mass="17850">MARHFKLAFVVLAAMALLLPTSQARDDSGKASPALAERPVAARRLPSAQEIASLENQLGYKFTDTFTLTQALLHPSFGELNNARLSWLGDAVLGMVVSDRLYHCLPSNATTEDLHERRVAEVSRQACAIRAHKMGLDKLLVVGKGYEGQVPTQAMLAGKLLQLL</sequence>
<organism evidence="4 5">
    <name type="scientific">Chlorella vulgaris</name>
    <name type="common">Green alga</name>
    <dbReference type="NCBI Taxonomy" id="3077"/>
    <lineage>
        <taxon>Eukaryota</taxon>
        <taxon>Viridiplantae</taxon>
        <taxon>Chlorophyta</taxon>
        <taxon>core chlorophytes</taxon>
        <taxon>Trebouxiophyceae</taxon>
        <taxon>Chlorellales</taxon>
        <taxon>Chlorellaceae</taxon>
        <taxon>Chlorella clade</taxon>
        <taxon>Chlorella</taxon>
    </lineage>
</organism>
<dbReference type="SUPFAM" id="SSF69065">
    <property type="entry name" value="RNase III domain-like"/>
    <property type="match status" value="1"/>
</dbReference>
<comment type="caution">
    <text evidence="4">The sequence shown here is derived from an EMBL/GenBank/DDBJ whole genome shotgun (WGS) entry which is preliminary data.</text>
</comment>
<dbReference type="Pfam" id="PF00636">
    <property type="entry name" value="Ribonuclease_3"/>
    <property type="match status" value="1"/>
</dbReference>
<evidence type="ECO:0000256" key="1">
    <source>
        <dbReference type="ARBA" id="ARBA00022801"/>
    </source>
</evidence>
<keyword evidence="1" id="KW-0378">Hydrolase</keyword>
<accession>A0A9D4TXP6</accession>
<evidence type="ECO:0000256" key="2">
    <source>
        <dbReference type="SAM" id="SignalP"/>
    </source>
</evidence>
<evidence type="ECO:0000313" key="4">
    <source>
        <dbReference type="EMBL" id="KAI3436477.1"/>
    </source>
</evidence>
<evidence type="ECO:0000259" key="3">
    <source>
        <dbReference type="PROSITE" id="PS50142"/>
    </source>
</evidence>
<dbReference type="PANTHER" id="PTHR14950">
    <property type="entry name" value="DICER-RELATED"/>
    <property type="match status" value="1"/>
</dbReference>
<name>A0A9D4TXP6_CHLVU</name>
<proteinExistence type="predicted"/>
<keyword evidence="5" id="KW-1185">Reference proteome</keyword>
<evidence type="ECO:0000313" key="5">
    <source>
        <dbReference type="Proteomes" id="UP001055712"/>
    </source>
</evidence>
<dbReference type="InterPro" id="IPR036389">
    <property type="entry name" value="RNase_III_sf"/>
</dbReference>